<reference evidence="2 3" key="1">
    <citation type="submission" date="2015-09" db="EMBL/GenBank/DDBJ databases">
        <title>Trachymyrmex cornetzi WGS genome.</title>
        <authorList>
            <person name="Nygaard S."/>
            <person name="Hu H."/>
            <person name="Boomsma J."/>
            <person name="Zhang G."/>
        </authorList>
    </citation>
    <scope>NUCLEOTIDE SEQUENCE [LARGE SCALE GENOMIC DNA]</scope>
    <source>
        <strain evidence="2">Tcor2-1</strain>
        <tissue evidence="2">Whole body</tissue>
    </source>
</reference>
<gene>
    <name evidence="2" type="ORF">ALC57_11312</name>
</gene>
<proteinExistence type="predicted"/>
<evidence type="ECO:0000313" key="3">
    <source>
        <dbReference type="Proteomes" id="UP000078492"/>
    </source>
</evidence>
<evidence type="ECO:0000259" key="1">
    <source>
        <dbReference type="PROSITE" id="PS51034"/>
    </source>
</evidence>
<dbReference type="Proteomes" id="UP000078492">
    <property type="component" value="Unassembled WGS sequence"/>
</dbReference>
<dbReference type="InterPro" id="IPR001507">
    <property type="entry name" value="ZP_dom"/>
</dbReference>
<accession>A0A195DUL2</accession>
<feature type="domain" description="ZP" evidence="1">
    <location>
        <begin position="1"/>
        <end position="89"/>
    </location>
</feature>
<dbReference type="AlphaFoldDB" id="A0A195DUL2"/>
<dbReference type="EMBL" id="KQ980341">
    <property type="protein sequence ID" value="KYN16442.1"/>
    <property type="molecule type" value="Genomic_DNA"/>
</dbReference>
<name>A0A195DUL2_9HYME</name>
<feature type="non-terminal residue" evidence="2">
    <location>
        <position position="1"/>
    </location>
</feature>
<dbReference type="PROSITE" id="PS51034">
    <property type="entry name" value="ZP_2"/>
    <property type="match status" value="1"/>
</dbReference>
<sequence>VTVRNCEISFRDFGQSREFVGLYNGIINTCTRDNLQYRYDAYGNDDIYVYEYIIFAYFYSLQKPIRCYASTCIARNNGAMVCESSANGTPIPRSNDIGHSRSRFLATRDSIVSYRRGLTSFSRRKSKFHRSRGHIGENPFDNGSWGKEHFQPSTVPWQLNPRSHGRPSVSVFILFYLI</sequence>
<protein>
    <recommendedName>
        <fullName evidence="1">ZP domain-containing protein</fullName>
    </recommendedName>
</protein>
<keyword evidence="3" id="KW-1185">Reference proteome</keyword>
<evidence type="ECO:0000313" key="2">
    <source>
        <dbReference type="EMBL" id="KYN16442.1"/>
    </source>
</evidence>
<organism evidence="2 3">
    <name type="scientific">Trachymyrmex cornetzi</name>
    <dbReference type="NCBI Taxonomy" id="471704"/>
    <lineage>
        <taxon>Eukaryota</taxon>
        <taxon>Metazoa</taxon>
        <taxon>Ecdysozoa</taxon>
        <taxon>Arthropoda</taxon>
        <taxon>Hexapoda</taxon>
        <taxon>Insecta</taxon>
        <taxon>Pterygota</taxon>
        <taxon>Neoptera</taxon>
        <taxon>Endopterygota</taxon>
        <taxon>Hymenoptera</taxon>
        <taxon>Apocrita</taxon>
        <taxon>Aculeata</taxon>
        <taxon>Formicoidea</taxon>
        <taxon>Formicidae</taxon>
        <taxon>Myrmicinae</taxon>
        <taxon>Trachymyrmex</taxon>
    </lineage>
</organism>